<evidence type="ECO:0000313" key="4">
    <source>
        <dbReference type="Proteomes" id="UP000008207"/>
    </source>
</evidence>
<feature type="compositionally biased region" description="Low complexity" evidence="1">
    <location>
        <begin position="28"/>
        <end position="45"/>
    </location>
</feature>
<keyword evidence="2" id="KW-0732">Signal</keyword>
<dbReference type="Proteomes" id="UP000008207">
    <property type="component" value="Chromosome"/>
</dbReference>
<dbReference type="eggNOG" id="ENOG5033987">
    <property type="taxonomic scope" value="Bacteria"/>
</dbReference>
<dbReference type="AlphaFoldDB" id="B8IQQ9"/>
<feature type="region of interest" description="Disordered" evidence="1">
    <location>
        <begin position="28"/>
        <end position="60"/>
    </location>
</feature>
<dbReference type="KEGG" id="mno:Mnod_7621"/>
<name>B8IQQ9_METNO</name>
<dbReference type="RefSeq" id="WP_015933907.1">
    <property type="nucleotide sequence ID" value="NC_011894.1"/>
</dbReference>
<dbReference type="HOGENOM" id="CLU_1862848_0_0_5"/>
<dbReference type="OrthoDB" id="8021144at2"/>
<dbReference type="STRING" id="460265.Mnod_7621"/>
<feature type="chain" id="PRO_5002872075" evidence="2">
    <location>
        <begin position="23"/>
        <end position="137"/>
    </location>
</feature>
<protein>
    <submittedName>
        <fullName evidence="3">Uncharacterized protein</fullName>
    </submittedName>
</protein>
<sequence length="137" mass="13953">MRYYLTAGLACVALATAVSAVAAQAPAVPGSAPGGAAATPETATPKPKRKPDPKRKGPPQAVTVINASANTATSVVISAENKTATLSKPLASKGRATVRLPKLKGCTVSVVATFEDGGKSEADTFDICKEKLIRFTD</sequence>
<reference evidence="3 4" key="1">
    <citation type="submission" date="2009-01" db="EMBL/GenBank/DDBJ databases">
        <title>Complete sequence of chromosome of Methylobacterium nodulans ORS 2060.</title>
        <authorList>
            <consortium name="US DOE Joint Genome Institute"/>
            <person name="Lucas S."/>
            <person name="Copeland A."/>
            <person name="Lapidus A."/>
            <person name="Glavina del Rio T."/>
            <person name="Dalin E."/>
            <person name="Tice H."/>
            <person name="Bruce D."/>
            <person name="Goodwin L."/>
            <person name="Pitluck S."/>
            <person name="Sims D."/>
            <person name="Brettin T."/>
            <person name="Detter J.C."/>
            <person name="Han C."/>
            <person name="Larimer F."/>
            <person name="Land M."/>
            <person name="Hauser L."/>
            <person name="Kyrpides N."/>
            <person name="Ivanova N."/>
            <person name="Marx C.J."/>
            <person name="Richardson P."/>
        </authorList>
    </citation>
    <scope>NUCLEOTIDE SEQUENCE [LARGE SCALE GENOMIC DNA]</scope>
    <source>
        <strain evidence="4">LMG 21967 / CNCM I-2342 / ORS 2060</strain>
    </source>
</reference>
<keyword evidence="4" id="KW-1185">Reference proteome</keyword>
<dbReference type="EMBL" id="CP001349">
    <property type="protein sequence ID" value="ACL62354.1"/>
    <property type="molecule type" value="Genomic_DNA"/>
</dbReference>
<organism evidence="3 4">
    <name type="scientific">Methylobacterium nodulans (strain LMG 21967 / CNCM I-2342 / ORS 2060)</name>
    <dbReference type="NCBI Taxonomy" id="460265"/>
    <lineage>
        <taxon>Bacteria</taxon>
        <taxon>Pseudomonadati</taxon>
        <taxon>Pseudomonadota</taxon>
        <taxon>Alphaproteobacteria</taxon>
        <taxon>Hyphomicrobiales</taxon>
        <taxon>Methylobacteriaceae</taxon>
        <taxon>Methylobacterium</taxon>
    </lineage>
</organism>
<proteinExistence type="predicted"/>
<gene>
    <name evidence="3" type="ordered locus">Mnod_7621</name>
</gene>
<evidence type="ECO:0000313" key="3">
    <source>
        <dbReference type="EMBL" id="ACL62354.1"/>
    </source>
</evidence>
<evidence type="ECO:0000256" key="2">
    <source>
        <dbReference type="SAM" id="SignalP"/>
    </source>
</evidence>
<feature type="compositionally biased region" description="Basic residues" evidence="1">
    <location>
        <begin position="46"/>
        <end position="57"/>
    </location>
</feature>
<evidence type="ECO:0000256" key="1">
    <source>
        <dbReference type="SAM" id="MobiDB-lite"/>
    </source>
</evidence>
<accession>B8IQQ9</accession>
<feature type="signal peptide" evidence="2">
    <location>
        <begin position="1"/>
        <end position="22"/>
    </location>
</feature>